<dbReference type="AlphaFoldDB" id="A0A388L024"/>
<keyword evidence="4 7" id="KW-0472">Membrane</keyword>
<sequence length="767" mass="81264">MKLPLFAVRRAVGGRQIAVILVIVTVLGMYGILTDFSMFYVSEAGESVSGLSRIRSGLPILDKYFVPAFAGGFNETDEPQGSQGEDGEGGGGGRGGGGGGGGGGGEGVLQRVSSEPDEQAHEDAGGGEEKLEVLDGRERPPKAANQTEGGSALSIDEGVGDGRAGEVGGKGQAVATIATAMETPGGTVPRETVENGTIVQIPTAGVNETKVATLIGADGKGGEGEKNVRVSGIAAEFQGRRPGGETGGGESGRGGERGGGGGGERGGGGGGGGGGGETGGGGERGGGETGGGGMNGRDNSGSEEKVAGEEERKENNGDVVGAQVGRVILANDSAGDRMNHSSSSIAAPRPSATSLNSTSTGLVLIGSQSPRNSSINTRAAELWLRSLGMKGPKMIPLANRDRLHVIMRAYEVRQARVAAEKALGRKVTDEEALKLTFPDLHSMTDAELLKAARAVQIPNQERPESSSSSSAAAAASSASASASAAAGSYTAKIAFMFLTRGPLPLSWVWRRFFKGNEARYSVYVHGDPSYNWIEDITLQRAFWGRYIRSERVEWGECSMIKAERRLLANALLDPANERFVLVSESCIPIRSFSYVYDYLMLSNRSFVDSFDDQGPTGRGRWHPAMMPEVPLSAWRKGAQWFEVTRKHALMVVSDDKYFPKFRDHCLNRLDHRWCYPDEHYIQTFFHIQVPKEIAARTVTWVDWRAGGDHPLNYHAQVVTPALIARIQAPECPHNTPDDIKGCFLFARKFDSSAASALEALPNSVLGY</sequence>
<keyword evidence="7" id="KW-1133">Transmembrane helix</keyword>
<evidence type="ECO:0000256" key="5">
    <source>
        <dbReference type="ARBA" id="ARBA00023180"/>
    </source>
</evidence>
<dbReference type="Gramene" id="GBG75659">
    <property type="protein sequence ID" value="GBG75659"/>
    <property type="gene ID" value="CBR_g20286"/>
</dbReference>
<dbReference type="GO" id="GO:0016757">
    <property type="term" value="F:glycosyltransferase activity"/>
    <property type="evidence" value="ECO:0007669"/>
    <property type="project" value="UniProtKB-KW"/>
</dbReference>
<organism evidence="8 9">
    <name type="scientific">Chara braunii</name>
    <name type="common">Braun's stonewort</name>
    <dbReference type="NCBI Taxonomy" id="69332"/>
    <lineage>
        <taxon>Eukaryota</taxon>
        <taxon>Viridiplantae</taxon>
        <taxon>Streptophyta</taxon>
        <taxon>Charophyceae</taxon>
        <taxon>Charales</taxon>
        <taxon>Characeae</taxon>
        <taxon>Chara</taxon>
    </lineage>
</organism>
<proteinExistence type="predicted"/>
<feature type="compositionally biased region" description="Basic and acidic residues" evidence="6">
    <location>
        <begin position="300"/>
        <end position="316"/>
    </location>
</feature>
<dbReference type="InterPro" id="IPR003406">
    <property type="entry name" value="Glyco_trans_14"/>
</dbReference>
<comment type="caution">
    <text evidence="8">The sequence shown here is derived from an EMBL/GenBank/DDBJ whole genome shotgun (WGS) entry which is preliminary data.</text>
</comment>
<dbReference type="PANTHER" id="PTHR31042">
    <property type="entry name" value="CORE-2/I-BRANCHING BETA-1,6-N-ACETYLGLUCOSAMINYLTRANSFERASE FAMILY PROTEIN-RELATED"/>
    <property type="match status" value="1"/>
</dbReference>
<feature type="compositionally biased region" description="Basic and acidic residues" evidence="6">
    <location>
        <begin position="118"/>
        <end position="141"/>
    </location>
</feature>
<dbReference type="PANTHER" id="PTHR31042:SF150">
    <property type="entry name" value="OS06G0661900 PROTEIN"/>
    <property type="match status" value="1"/>
</dbReference>
<keyword evidence="3" id="KW-0808">Transferase</keyword>
<feature type="transmembrane region" description="Helical" evidence="7">
    <location>
        <begin position="12"/>
        <end position="33"/>
    </location>
</feature>
<dbReference type="EMBL" id="BFEA01000228">
    <property type="protein sequence ID" value="GBG75659.1"/>
    <property type="molecule type" value="Genomic_DNA"/>
</dbReference>
<feature type="compositionally biased region" description="Low complexity" evidence="6">
    <location>
        <begin position="341"/>
        <end position="354"/>
    </location>
</feature>
<evidence type="ECO:0000313" key="8">
    <source>
        <dbReference type="EMBL" id="GBG75659.1"/>
    </source>
</evidence>
<dbReference type="InterPro" id="IPR044174">
    <property type="entry name" value="BC10-like"/>
</dbReference>
<reference evidence="8 9" key="1">
    <citation type="journal article" date="2018" name="Cell">
        <title>The Chara Genome: Secondary Complexity and Implications for Plant Terrestrialization.</title>
        <authorList>
            <person name="Nishiyama T."/>
            <person name="Sakayama H."/>
            <person name="Vries J.D."/>
            <person name="Buschmann H."/>
            <person name="Saint-Marcoux D."/>
            <person name="Ullrich K.K."/>
            <person name="Haas F.B."/>
            <person name="Vanderstraeten L."/>
            <person name="Becker D."/>
            <person name="Lang D."/>
            <person name="Vosolsobe S."/>
            <person name="Rombauts S."/>
            <person name="Wilhelmsson P.K.I."/>
            <person name="Janitza P."/>
            <person name="Kern R."/>
            <person name="Heyl A."/>
            <person name="Rumpler F."/>
            <person name="Villalobos L.I.A.C."/>
            <person name="Clay J.M."/>
            <person name="Skokan R."/>
            <person name="Toyoda A."/>
            <person name="Suzuki Y."/>
            <person name="Kagoshima H."/>
            <person name="Schijlen E."/>
            <person name="Tajeshwar N."/>
            <person name="Catarino B."/>
            <person name="Hetherington A.J."/>
            <person name="Saltykova A."/>
            <person name="Bonnot C."/>
            <person name="Breuninger H."/>
            <person name="Symeonidi A."/>
            <person name="Radhakrishnan G.V."/>
            <person name="Van Nieuwerburgh F."/>
            <person name="Deforce D."/>
            <person name="Chang C."/>
            <person name="Karol K.G."/>
            <person name="Hedrich R."/>
            <person name="Ulvskov P."/>
            <person name="Glockner G."/>
            <person name="Delwiche C.F."/>
            <person name="Petrasek J."/>
            <person name="Van de Peer Y."/>
            <person name="Friml J."/>
            <person name="Beilby M."/>
            <person name="Dolan L."/>
            <person name="Kohara Y."/>
            <person name="Sugano S."/>
            <person name="Fujiyama A."/>
            <person name="Delaux P.-M."/>
            <person name="Quint M."/>
            <person name="TheiBen G."/>
            <person name="Hagemann M."/>
            <person name="Harholt J."/>
            <person name="Dunand C."/>
            <person name="Zachgo S."/>
            <person name="Langdale J."/>
            <person name="Maumus F."/>
            <person name="Straeten D.V.D."/>
            <person name="Gould S.B."/>
            <person name="Rensing S.A."/>
        </authorList>
    </citation>
    <scope>NUCLEOTIDE SEQUENCE [LARGE SCALE GENOMIC DNA]</scope>
    <source>
        <strain evidence="8 9">S276</strain>
    </source>
</reference>
<keyword evidence="7" id="KW-0812">Transmembrane</keyword>
<keyword evidence="5" id="KW-0325">Glycoprotein</keyword>
<keyword evidence="2" id="KW-0328">Glycosyltransferase</keyword>
<name>A0A388L024_CHABU</name>
<dbReference type="OrthoDB" id="191334at2759"/>
<feature type="compositionally biased region" description="Gly residues" evidence="6">
    <location>
        <begin position="89"/>
        <end position="107"/>
    </location>
</feature>
<evidence type="ECO:0000256" key="6">
    <source>
        <dbReference type="SAM" id="MobiDB-lite"/>
    </source>
</evidence>
<feature type="region of interest" description="Disordered" evidence="6">
    <location>
        <begin position="233"/>
        <end position="356"/>
    </location>
</feature>
<feature type="region of interest" description="Disordered" evidence="6">
    <location>
        <begin position="72"/>
        <end position="167"/>
    </location>
</feature>
<gene>
    <name evidence="8" type="ORF">CBR_g20286</name>
</gene>
<feature type="compositionally biased region" description="Gly residues" evidence="6">
    <location>
        <begin position="244"/>
        <end position="295"/>
    </location>
</feature>
<dbReference type="Pfam" id="PF02485">
    <property type="entry name" value="Branch"/>
    <property type="match status" value="1"/>
</dbReference>
<evidence type="ECO:0000256" key="7">
    <source>
        <dbReference type="SAM" id="Phobius"/>
    </source>
</evidence>
<keyword evidence="9" id="KW-1185">Reference proteome</keyword>
<evidence type="ECO:0000256" key="3">
    <source>
        <dbReference type="ARBA" id="ARBA00022679"/>
    </source>
</evidence>
<evidence type="ECO:0000256" key="1">
    <source>
        <dbReference type="ARBA" id="ARBA00004606"/>
    </source>
</evidence>
<dbReference type="Proteomes" id="UP000265515">
    <property type="component" value="Unassembled WGS sequence"/>
</dbReference>
<dbReference type="GO" id="GO:0016020">
    <property type="term" value="C:membrane"/>
    <property type="evidence" value="ECO:0007669"/>
    <property type="project" value="UniProtKB-SubCell"/>
</dbReference>
<accession>A0A388L024</accession>
<protein>
    <submittedName>
        <fullName evidence="8">Uncharacterized protein</fullName>
    </submittedName>
</protein>
<comment type="subcellular location">
    <subcellularLocation>
        <location evidence="1">Membrane</location>
        <topology evidence="1">Single-pass type II membrane protein</topology>
    </subcellularLocation>
</comment>
<evidence type="ECO:0000256" key="4">
    <source>
        <dbReference type="ARBA" id="ARBA00023136"/>
    </source>
</evidence>
<evidence type="ECO:0000256" key="2">
    <source>
        <dbReference type="ARBA" id="ARBA00022676"/>
    </source>
</evidence>
<evidence type="ECO:0000313" key="9">
    <source>
        <dbReference type="Proteomes" id="UP000265515"/>
    </source>
</evidence>